<dbReference type="GO" id="GO:0005829">
    <property type="term" value="C:cytosol"/>
    <property type="evidence" value="ECO:0007669"/>
    <property type="project" value="TreeGrafter"/>
</dbReference>
<comment type="subcellular location">
    <subcellularLocation>
        <location evidence="1">Nucleus</location>
    </subcellularLocation>
</comment>
<keyword evidence="3" id="KW-0653">Protein transport</keyword>
<dbReference type="InterPro" id="IPR056840">
    <property type="entry name" value="HEAT_IPO9_central"/>
</dbReference>
<keyword evidence="4" id="KW-0539">Nucleus</keyword>
<feature type="compositionally biased region" description="Acidic residues" evidence="5">
    <location>
        <begin position="1039"/>
        <end position="1053"/>
    </location>
</feature>
<dbReference type="AlphaFoldDB" id="A0A177TBU0"/>
<dbReference type="Gene3D" id="1.25.10.10">
    <property type="entry name" value="Leucine-rich Repeat Variant"/>
    <property type="match status" value="1"/>
</dbReference>
<dbReference type="EMBL" id="LWDF02000341">
    <property type="protein sequence ID" value="KAE8250237.1"/>
    <property type="molecule type" value="Genomic_DNA"/>
</dbReference>
<evidence type="ECO:0000256" key="4">
    <source>
        <dbReference type="ARBA" id="ARBA00023242"/>
    </source>
</evidence>
<feature type="region of interest" description="Disordered" evidence="5">
    <location>
        <begin position="1014"/>
        <end position="1057"/>
    </location>
</feature>
<keyword evidence="2" id="KW-0813">Transport</keyword>
<evidence type="ECO:0000256" key="2">
    <source>
        <dbReference type="ARBA" id="ARBA00022448"/>
    </source>
</evidence>
<reference evidence="6" key="1">
    <citation type="submission" date="2016-04" db="EMBL/GenBank/DDBJ databases">
        <authorList>
            <person name="Nguyen H.D."/>
            <person name="Samba Siva P."/>
            <person name="Cullis J."/>
            <person name="Levesque C.A."/>
            <person name="Hambleton S."/>
        </authorList>
    </citation>
    <scope>NUCLEOTIDE SEQUENCE</scope>
    <source>
        <strain evidence="6">DAOMC 236416</strain>
    </source>
</reference>
<dbReference type="PANTHER" id="PTHR10997">
    <property type="entry name" value="IMPORTIN-7, 8, 11"/>
    <property type="match status" value="1"/>
</dbReference>
<evidence type="ECO:0000313" key="6">
    <source>
        <dbReference type="EMBL" id="KAE8250237.1"/>
    </source>
</evidence>
<dbReference type="PANTHER" id="PTHR10997:SF9">
    <property type="entry name" value="IMPORTIN-9"/>
    <property type="match status" value="1"/>
</dbReference>
<feature type="region of interest" description="Disordered" evidence="5">
    <location>
        <begin position="368"/>
        <end position="393"/>
    </location>
</feature>
<evidence type="ECO:0000313" key="7">
    <source>
        <dbReference type="Proteomes" id="UP000077521"/>
    </source>
</evidence>
<dbReference type="Proteomes" id="UP000077521">
    <property type="component" value="Unassembled WGS sequence"/>
</dbReference>
<accession>A0A177TBU0</accession>
<sequence>MSEALQAELVQVLGATLSPDTNTRRAAEEQLANLHAHNTDVGPALSILVLPGAPSPIPASETALRQSAALSLRQLVKSKWSPLFEFFTGYPTGPNGAPEALPEESKLTVRTNLLHALASSPTKPARLAASYTLAAIASSDFPDQFPELLPALGQMLQPGSPSETIHGALAFLTEFVRNELDEQQVVGIGQDLLPLMETILADTQYSPFLRARTLLIFRQLLETLAMLKDTYPDVAKNAIDNLLPRWLQALTGLISSDIIPELDPSTGWEALALRNEAYKSLKYSAYFRSHFRASLPHIVEATLTALDRMLPSYENIEMIPIPQYADRNLPSAPDGEKDLFVSISGLAASALELLGECLRFRDIVPGSSKKANKQNSNTESVAAKNPLFNSNSPGEPTPAFRALLTLIFAYARVTQADEETWAEDINAFVAADEDEAYLGPDSTSSGLLRIVTIEQLSEVLSSQPALTLATLGASLEEGGIVAQACARGQAKRSSAVGWWKDEEAVLACLGSVAELVEETMEVAQRGKSLDLESIFQQVVMPNIGANVPAFLRGRAFVFSSQYASALPANIASQFLEEAVRTIESDPASGEEDGNGGEIVTVSAIRCIKNFHRHLESDVVRPYASRIISRLGPLLSSAQEDILVLLLETVQAVVAESSHGGGEQQDAIVPAETYAAIVQVALNVWAGNARDPVLGSVVADLFETMAGSKAPGVAQAVVSNTLPHLASSMTATPESDEENAPLRQSAVELTCSVLEGAEGGVLVEVGAVGVVLPHLLQILSRTDDRDILQYGFKCLTSLVRKVPDQVLAWTDPSANVPAISAILSVVARALSPEQAESGGLEVGDLLIALLRKAGNAVLPALPELLQALVRRVANAETASFSQSLILPFAFLMQEQAAVVLDLLESTTVEVMVANATGAETRQVSGLEALATKWVEDCETFRGFWAQRISTLALARLLESRRGVLDSVLVKGDQLPDNSNIIRTRSRAKTMPHKYTQIPISAKLLKILVTEFDRATRGPPGGVGTGLGHLEGGERVRTPDTDDEDGEWDDEDEPGPADKGMSYLSDVLGAGGIEDLDFDDLLSGGVEDEELKSDPVYQMDMKAHLAAFFRGLQNVTPALPESVAASLTGDEAKKLQMALNFS</sequence>
<comment type="caution">
    <text evidence="6">The sequence shown here is derived from an EMBL/GenBank/DDBJ whole genome shotgun (WGS) entry which is preliminary data.</text>
</comment>
<dbReference type="Pfam" id="PF25018">
    <property type="entry name" value="HEAT_IPO9_c"/>
    <property type="match status" value="1"/>
</dbReference>
<dbReference type="InterPro" id="IPR011989">
    <property type="entry name" value="ARM-like"/>
</dbReference>
<feature type="compositionally biased region" description="Basic and acidic residues" evidence="5">
    <location>
        <begin position="1029"/>
        <end position="1038"/>
    </location>
</feature>
<dbReference type="Pfam" id="PF03810">
    <property type="entry name" value="IBN_N"/>
    <property type="match status" value="1"/>
</dbReference>
<evidence type="ECO:0000256" key="1">
    <source>
        <dbReference type="ARBA" id="ARBA00004123"/>
    </source>
</evidence>
<keyword evidence="7" id="KW-1185">Reference proteome</keyword>
<feature type="compositionally biased region" description="Gly residues" evidence="5">
    <location>
        <begin position="1017"/>
        <end position="1028"/>
    </location>
</feature>
<evidence type="ECO:0000256" key="3">
    <source>
        <dbReference type="ARBA" id="ARBA00022927"/>
    </source>
</evidence>
<dbReference type="GO" id="GO:0031267">
    <property type="term" value="F:small GTPase binding"/>
    <property type="evidence" value="ECO:0007669"/>
    <property type="project" value="InterPro"/>
</dbReference>
<dbReference type="InterPro" id="IPR001494">
    <property type="entry name" value="Importin-beta_N"/>
</dbReference>
<gene>
    <name evidence="6" type="ORF">A4X13_0g4874</name>
</gene>
<dbReference type="SMART" id="SM00913">
    <property type="entry name" value="IBN_N"/>
    <property type="match status" value="1"/>
</dbReference>
<organism evidence="6 7">
    <name type="scientific">Tilletia indica</name>
    <dbReference type="NCBI Taxonomy" id="43049"/>
    <lineage>
        <taxon>Eukaryota</taxon>
        <taxon>Fungi</taxon>
        <taxon>Dikarya</taxon>
        <taxon>Basidiomycota</taxon>
        <taxon>Ustilaginomycotina</taxon>
        <taxon>Exobasidiomycetes</taxon>
        <taxon>Tilletiales</taxon>
        <taxon>Tilletiaceae</taxon>
        <taxon>Tilletia</taxon>
    </lineage>
</organism>
<evidence type="ECO:0000256" key="5">
    <source>
        <dbReference type="SAM" id="MobiDB-lite"/>
    </source>
</evidence>
<proteinExistence type="predicted"/>
<reference evidence="6" key="2">
    <citation type="journal article" date="2019" name="IMA Fungus">
        <title>Genome sequencing and comparison of five Tilletia species to identify candidate genes for the detection of regulated species infecting wheat.</title>
        <authorList>
            <person name="Nguyen H.D.T."/>
            <person name="Sultana T."/>
            <person name="Kesanakurti P."/>
            <person name="Hambleton S."/>
        </authorList>
    </citation>
    <scope>NUCLEOTIDE SEQUENCE</scope>
    <source>
        <strain evidence="6">DAOMC 236416</strain>
    </source>
</reference>
<name>A0A177TBU0_9BASI</name>
<dbReference type="SUPFAM" id="SSF48371">
    <property type="entry name" value="ARM repeat"/>
    <property type="match status" value="1"/>
</dbReference>
<dbReference type="GO" id="GO:0006606">
    <property type="term" value="P:protein import into nucleus"/>
    <property type="evidence" value="ECO:0007669"/>
    <property type="project" value="TreeGrafter"/>
</dbReference>
<dbReference type="InterPro" id="IPR016024">
    <property type="entry name" value="ARM-type_fold"/>
</dbReference>
<protein>
    <submittedName>
        <fullName evidence="6">Uncharacterized protein</fullName>
    </submittedName>
</protein>
<dbReference type="GO" id="GO:0005635">
    <property type="term" value="C:nuclear envelope"/>
    <property type="evidence" value="ECO:0007669"/>
    <property type="project" value="TreeGrafter"/>
</dbReference>
<dbReference type="PROSITE" id="PS50166">
    <property type="entry name" value="IMPORTIN_B_NT"/>
    <property type="match status" value="1"/>
</dbReference>